<dbReference type="PANTHER" id="PTHR31528:SF1">
    <property type="entry name" value="4-AMINO-5-HYDROXYMETHYL-2-METHYLPYRIMIDINE PHOSPHATE SYNTHASE THI11-RELATED"/>
    <property type="match status" value="1"/>
</dbReference>
<evidence type="ECO:0000256" key="4">
    <source>
        <dbReference type="ARBA" id="ARBA00011738"/>
    </source>
</evidence>
<comment type="catalytic activity">
    <reaction evidence="11">
        <text>N(6)-(pyridoxal phosphate)-L-lysyl-[4-amino-5-hydroxymethyl-2-methylpyrimidine phosphate synthase] + L-histidyl-[4-amino-5-hydroxymethyl-2-methylpyrimidine phosphate synthase] + 2 Fe(3+) + 4 H2O = L-lysyl-[4-amino-5-hydroxymethyl-2-methylpyrimidine phosphate synthase] + (2S)-2-amino-5-hydroxy-4-oxopentanoyl-[4-amino-5-hydroxymethyl-2-methylpyrimidine phosphate synthase] + 4-amino-2-methyl-5-(phosphooxymethyl)pyrimidine + 3-oxopropanoate + 2 Fe(2+) + 2 H(+)</text>
        <dbReference type="Rhea" id="RHEA:65756"/>
        <dbReference type="Rhea" id="RHEA-COMP:16892"/>
        <dbReference type="Rhea" id="RHEA-COMP:16893"/>
        <dbReference type="Rhea" id="RHEA-COMP:16894"/>
        <dbReference type="Rhea" id="RHEA-COMP:16895"/>
        <dbReference type="ChEBI" id="CHEBI:15377"/>
        <dbReference type="ChEBI" id="CHEBI:15378"/>
        <dbReference type="ChEBI" id="CHEBI:29033"/>
        <dbReference type="ChEBI" id="CHEBI:29034"/>
        <dbReference type="ChEBI" id="CHEBI:29969"/>
        <dbReference type="ChEBI" id="CHEBI:29979"/>
        <dbReference type="ChEBI" id="CHEBI:33190"/>
        <dbReference type="ChEBI" id="CHEBI:58354"/>
        <dbReference type="ChEBI" id="CHEBI:143915"/>
        <dbReference type="ChEBI" id="CHEBI:157692"/>
    </reaction>
    <physiologicalReaction direction="left-to-right" evidence="11">
        <dbReference type="Rhea" id="RHEA:65757"/>
    </physiologicalReaction>
</comment>
<evidence type="ECO:0000256" key="1">
    <source>
        <dbReference type="ARBA" id="ARBA00003469"/>
    </source>
</evidence>
<organism evidence="14 15">
    <name type="scientific">Azospirillum argentinense</name>
    <dbReference type="NCBI Taxonomy" id="2970906"/>
    <lineage>
        <taxon>Bacteria</taxon>
        <taxon>Pseudomonadati</taxon>
        <taxon>Pseudomonadota</taxon>
        <taxon>Alphaproteobacteria</taxon>
        <taxon>Rhodospirillales</taxon>
        <taxon>Azospirillaceae</taxon>
        <taxon>Azospirillum</taxon>
    </lineage>
</organism>
<comment type="similarity">
    <text evidence="3">Belongs to the NMT1/THI5 family.</text>
</comment>
<comment type="pathway">
    <text evidence="2">Cofactor biosynthesis; thiamine diphosphate biosynthesis.</text>
</comment>
<sequence>MLKKLLSTLALGLCLSGPGLSGPALAETNIKFTLGWKTQGSDAPFLLAQQKGYFKAEGLNVTIDQGEGSAATVTRIMSGAYDAGFGDFNAIIQNAATRPGEVPIMVYQLWNKPPFAIVSKKATNITKPADLVGKKLGGAQGTPTTRLVTVLGTLNKVDMTKVAIENMGPNLQEPMLIKGDIDGALVFNITSWFNLINNRQDPAKDYNWLLFGEFGLDLYSNGMMVSQKLIKENPDAVAGLVRAVNKAAVEIGMDAEAGVKAVLAYDNLAKEELERARMKFSYEQLILSPEVDRLGLGDVDDARLARSIGIMVEGYQLTATPKPEQVFTRQFLPPAADRKLAYKAD</sequence>
<evidence type="ECO:0000256" key="2">
    <source>
        <dbReference type="ARBA" id="ARBA00004948"/>
    </source>
</evidence>
<proteinExistence type="inferred from homology"/>
<evidence type="ECO:0000256" key="6">
    <source>
        <dbReference type="ARBA" id="ARBA00022723"/>
    </source>
</evidence>
<dbReference type="InterPro" id="IPR027939">
    <property type="entry name" value="NMT1/THI5"/>
</dbReference>
<feature type="domain" description="SsuA/THI5-like" evidence="13">
    <location>
        <begin position="43"/>
        <end position="248"/>
    </location>
</feature>
<dbReference type="Proteomes" id="UP000027186">
    <property type="component" value="Chromosome"/>
</dbReference>
<dbReference type="GO" id="GO:0046872">
    <property type="term" value="F:metal ion binding"/>
    <property type="evidence" value="ECO:0007669"/>
    <property type="project" value="UniProtKB-KW"/>
</dbReference>
<dbReference type="KEGG" id="abq:ABAZ39_05520"/>
<evidence type="ECO:0000256" key="7">
    <source>
        <dbReference type="ARBA" id="ARBA00022898"/>
    </source>
</evidence>
<protein>
    <recommendedName>
        <fullName evidence="10">Thiamine pyrimidine synthase</fullName>
    </recommendedName>
</protein>
<evidence type="ECO:0000256" key="9">
    <source>
        <dbReference type="ARBA" id="ARBA00023004"/>
    </source>
</evidence>
<keyword evidence="6" id="KW-0479">Metal-binding</keyword>
<evidence type="ECO:0000313" key="14">
    <source>
        <dbReference type="EMBL" id="AIB11478.1"/>
    </source>
</evidence>
<keyword evidence="8" id="KW-0784">Thiamine biosynthesis</keyword>
<evidence type="ECO:0000256" key="8">
    <source>
        <dbReference type="ARBA" id="ARBA00022977"/>
    </source>
</evidence>
<evidence type="ECO:0000256" key="3">
    <source>
        <dbReference type="ARBA" id="ARBA00009406"/>
    </source>
</evidence>
<accession>A0A060DKI4</accession>
<keyword evidence="5" id="KW-0808">Transferase</keyword>
<dbReference type="GO" id="GO:0009228">
    <property type="term" value="P:thiamine biosynthetic process"/>
    <property type="evidence" value="ECO:0007669"/>
    <property type="project" value="UniProtKB-KW"/>
</dbReference>
<feature type="signal peptide" evidence="12">
    <location>
        <begin position="1"/>
        <end position="26"/>
    </location>
</feature>
<dbReference type="PANTHER" id="PTHR31528">
    <property type="entry name" value="4-AMINO-5-HYDROXYMETHYL-2-METHYLPYRIMIDINE PHOSPHATE SYNTHASE THI11-RELATED"/>
    <property type="match status" value="1"/>
</dbReference>
<dbReference type="InterPro" id="IPR015168">
    <property type="entry name" value="SsuA/THI5"/>
</dbReference>
<dbReference type="Pfam" id="PF09084">
    <property type="entry name" value="NMT1"/>
    <property type="match status" value="1"/>
</dbReference>
<comment type="subunit">
    <text evidence="4">Homodimer.</text>
</comment>
<gene>
    <name evidence="14" type="ORF">ABAZ39_05520</name>
</gene>
<evidence type="ECO:0000259" key="13">
    <source>
        <dbReference type="Pfam" id="PF09084"/>
    </source>
</evidence>
<dbReference type="SUPFAM" id="SSF53850">
    <property type="entry name" value="Periplasmic binding protein-like II"/>
    <property type="match status" value="1"/>
</dbReference>
<dbReference type="EMBL" id="CP007793">
    <property type="protein sequence ID" value="AIB11478.1"/>
    <property type="molecule type" value="Genomic_DNA"/>
</dbReference>
<dbReference type="Gene3D" id="3.40.190.10">
    <property type="entry name" value="Periplasmic binding protein-like II"/>
    <property type="match status" value="2"/>
</dbReference>
<keyword evidence="7" id="KW-0663">Pyridoxal phosphate</keyword>
<name>A0A060DKI4_9PROT</name>
<keyword evidence="9" id="KW-0408">Iron</keyword>
<feature type="chain" id="PRO_5001585809" description="Thiamine pyrimidine synthase" evidence="12">
    <location>
        <begin position="27"/>
        <end position="345"/>
    </location>
</feature>
<evidence type="ECO:0000313" key="15">
    <source>
        <dbReference type="Proteomes" id="UP000027186"/>
    </source>
</evidence>
<keyword evidence="12" id="KW-0732">Signal</keyword>
<evidence type="ECO:0000256" key="12">
    <source>
        <dbReference type="SAM" id="SignalP"/>
    </source>
</evidence>
<evidence type="ECO:0000256" key="10">
    <source>
        <dbReference type="ARBA" id="ARBA00033171"/>
    </source>
</evidence>
<dbReference type="GO" id="GO:0016740">
    <property type="term" value="F:transferase activity"/>
    <property type="evidence" value="ECO:0007669"/>
    <property type="project" value="UniProtKB-KW"/>
</dbReference>
<comment type="function">
    <text evidence="1">Responsible for the formation of the pyrimidine heterocycle in the thiamine biosynthesis pathway. Catalyzes the formation of hydroxymethylpyrimidine phosphate (HMP-P) from histidine and pyridoxal phosphate (PLP). The protein uses PLP and the active site histidine to form HMP-P, generating an inactive enzyme. The enzyme can only undergo a single turnover, which suggests it is a suicide enzyme.</text>
</comment>
<evidence type="ECO:0000256" key="5">
    <source>
        <dbReference type="ARBA" id="ARBA00022679"/>
    </source>
</evidence>
<dbReference type="AlphaFoldDB" id="A0A060DKI4"/>
<evidence type="ECO:0000256" key="11">
    <source>
        <dbReference type="ARBA" id="ARBA00048179"/>
    </source>
</evidence>
<reference evidence="14 15" key="1">
    <citation type="journal article" date="2014" name="Genome Announc.">
        <title>Complete Genome Sequence of the Model Rhizosphere Strain Azospirillum brasilense Az39, Successfully Applied in Agriculture.</title>
        <authorList>
            <person name="Rivera D."/>
            <person name="Revale S."/>
            <person name="Molina R."/>
            <person name="Gualpa J."/>
            <person name="Puente M."/>
            <person name="Maroniche G."/>
            <person name="Paris G."/>
            <person name="Baker D."/>
            <person name="Clavijo B."/>
            <person name="McLay K."/>
            <person name="Spaepen S."/>
            <person name="Perticari A."/>
            <person name="Vazquez M."/>
            <person name="Wisniewski-Dye F."/>
            <person name="Watkins C."/>
            <person name="Martinez-Abarca F."/>
            <person name="Vanderleyden J."/>
            <person name="Cassan F."/>
        </authorList>
    </citation>
    <scope>NUCLEOTIDE SEQUENCE [LARGE SCALE GENOMIC DNA]</scope>
    <source>
        <strain evidence="14 15">Az39</strain>
    </source>
</reference>